<gene>
    <name evidence="6" type="ORF">EOD42_13525</name>
</gene>
<evidence type="ECO:0000256" key="1">
    <source>
        <dbReference type="ARBA" id="ARBA00009437"/>
    </source>
</evidence>
<dbReference type="SUPFAM" id="SSF46785">
    <property type="entry name" value="Winged helix' DNA-binding domain"/>
    <property type="match status" value="1"/>
</dbReference>
<dbReference type="AlphaFoldDB" id="A0A437MET7"/>
<dbReference type="Gene3D" id="1.10.10.10">
    <property type="entry name" value="Winged helix-like DNA-binding domain superfamily/Winged helix DNA-binding domain"/>
    <property type="match status" value="1"/>
</dbReference>
<protein>
    <submittedName>
        <fullName evidence="6">LysR family transcriptional regulator</fullName>
    </submittedName>
</protein>
<keyword evidence="7" id="KW-1185">Reference proteome</keyword>
<keyword evidence="3" id="KW-0238">DNA-binding</keyword>
<dbReference type="SUPFAM" id="SSF53850">
    <property type="entry name" value="Periplasmic binding protein-like II"/>
    <property type="match status" value="1"/>
</dbReference>
<dbReference type="PRINTS" id="PR00039">
    <property type="entry name" value="HTHLYSR"/>
</dbReference>
<dbReference type="InterPro" id="IPR050950">
    <property type="entry name" value="HTH-type_LysR_regulators"/>
</dbReference>
<evidence type="ECO:0000256" key="2">
    <source>
        <dbReference type="ARBA" id="ARBA00023015"/>
    </source>
</evidence>
<accession>A0A437MET7</accession>
<keyword evidence="2" id="KW-0805">Transcription regulation</keyword>
<dbReference type="FunFam" id="1.10.10.10:FF:000001">
    <property type="entry name" value="LysR family transcriptional regulator"/>
    <property type="match status" value="1"/>
</dbReference>
<dbReference type="InterPro" id="IPR036388">
    <property type="entry name" value="WH-like_DNA-bd_sf"/>
</dbReference>
<dbReference type="EMBL" id="SACL01000004">
    <property type="protein sequence ID" value="RVT96136.1"/>
    <property type="molecule type" value="Genomic_DNA"/>
</dbReference>
<dbReference type="GO" id="GO:0003677">
    <property type="term" value="F:DNA binding"/>
    <property type="evidence" value="ECO:0007669"/>
    <property type="project" value="UniProtKB-KW"/>
</dbReference>
<comment type="caution">
    <text evidence="6">The sequence shown here is derived from an EMBL/GenBank/DDBJ whole genome shotgun (WGS) entry which is preliminary data.</text>
</comment>
<evidence type="ECO:0000256" key="3">
    <source>
        <dbReference type="ARBA" id="ARBA00023125"/>
    </source>
</evidence>
<dbReference type="InterPro" id="IPR036390">
    <property type="entry name" value="WH_DNA-bd_sf"/>
</dbReference>
<dbReference type="Pfam" id="PF03466">
    <property type="entry name" value="LysR_substrate"/>
    <property type="match status" value="1"/>
</dbReference>
<evidence type="ECO:0000256" key="4">
    <source>
        <dbReference type="ARBA" id="ARBA00023163"/>
    </source>
</evidence>
<dbReference type="Pfam" id="PF00126">
    <property type="entry name" value="HTH_1"/>
    <property type="match status" value="1"/>
</dbReference>
<name>A0A437MET7_9PROT</name>
<proteinExistence type="inferred from homology"/>
<keyword evidence="4" id="KW-0804">Transcription</keyword>
<organism evidence="6 7">
    <name type="scientific">Rhodovarius crocodyli</name>
    <dbReference type="NCBI Taxonomy" id="1979269"/>
    <lineage>
        <taxon>Bacteria</taxon>
        <taxon>Pseudomonadati</taxon>
        <taxon>Pseudomonadota</taxon>
        <taxon>Alphaproteobacteria</taxon>
        <taxon>Acetobacterales</taxon>
        <taxon>Roseomonadaceae</taxon>
        <taxon>Rhodovarius</taxon>
    </lineage>
</organism>
<comment type="similarity">
    <text evidence="1">Belongs to the LysR transcriptional regulatory family.</text>
</comment>
<evidence type="ECO:0000313" key="7">
    <source>
        <dbReference type="Proteomes" id="UP000282957"/>
    </source>
</evidence>
<reference evidence="6 7" key="1">
    <citation type="submission" date="2019-01" db="EMBL/GenBank/DDBJ databases">
        <authorList>
            <person name="Chen W.-M."/>
        </authorList>
    </citation>
    <scope>NUCLEOTIDE SEQUENCE [LARGE SCALE GENOMIC DNA]</scope>
    <source>
        <strain evidence="6 7">CCP-6</strain>
    </source>
</reference>
<dbReference type="GO" id="GO:0005829">
    <property type="term" value="C:cytosol"/>
    <property type="evidence" value="ECO:0007669"/>
    <property type="project" value="TreeGrafter"/>
</dbReference>
<dbReference type="GO" id="GO:0003700">
    <property type="term" value="F:DNA-binding transcription factor activity"/>
    <property type="evidence" value="ECO:0007669"/>
    <property type="project" value="InterPro"/>
</dbReference>
<dbReference type="PROSITE" id="PS50931">
    <property type="entry name" value="HTH_LYSR"/>
    <property type="match status" value="1"/>
</dbReference>
<dbReference type="InterPro" id="IPR000847">
    <property type="entry name" value="LysR_HTH_N"/>
</dbReference>
<dbReference type="InterPro" id="IPR005119">
    <property type="entry name" value="LysR_subst-bd"/>
</dbReference>
<dbReference type="PANTHER" id="PTHR30419">
    <property type="entry name" value="HTH-TYPE TRANSCRIPTIONAL REGULATOR YBHD"/>
    <property type="match status" value="1"/>
</dbReference>
<sequence>MDIRQLSLFRRVAEEGSFSRAAAVLGITQPALSRRIRALEEELGTTLLYRNGRGVVLTEEGRRFSEAVVPVLEELQRIRADAVASSGALRGRLVVAMPPSVIAGLAPPLMRHVREAMPELDLHLMDGHTGTIHEWLTSGRVDIAVLNPMRQNPAIRSEPLFDAELYLGYAPGDARIAALLTPAGELPMKALHGLPLMLTGPHHGLRRELEAGFAASEVTPGRIENVDSLHALSHLIAAGMGYTIMAWDALSLELRAGSVAAARIVSPVLKHEFVLATSAERQVSPASRAVIRFLREEVRRLVASGRLKATIP</sequence>
<dbReference type="RefSeq" id="WP_127788069.1">
    <property type="nucleotide sequence ID" value="NZ_SACL01000004.1"/>
</dbReference>
<dbReference type="Gene3D" id="3.40.190.290">
    <property type="match status" value="1"/>
</dbReference>
<feature type="domain" description="HTH lysR-type" evidence="5">
    <location>
        <begin position="1"/>
        <end position="58"/>
    </location>
</feature>
<dbReference type="Proteomes" id="UP000282957">
    <property type="component" value="Unassembled WGS sequence"/>
</dbReference>
<evidence type="ECO:0000313" key="6">
    <source>
        <dbReference type="EMBL" id="RVT96136.1"/>
    </source>
</evidence>
<dbReference type="OrthoDB" id="8479357at2"/>
<evidence type="ECO:0000259" key="5">
    <source>
        <dbReference type="PROSITE" id="PS50931"/>
    </source>
</evidence>